<reference evidence="3" key="1">
    <citation type="submission" date="2015-09" db="EMBL/GenBank/DDBJ databases">
        <authorList>
            <consortium name="Pathogen Informatics"/>
        </authorList>
    </citation>
    <scope>NUCLEOTIDE SEQUENCE [LARGE SCALE GENOMIC DNA]</scope>
    <source>
        <strain evidence="3">Lake Konstanz</strain>
    </source>
</reference>
<gene>
    <name evidence="2" type="ORF">BSAL_63105</name>
</gene>
<feature type="region of interest" description="Disordered" evidence="1">
    <location>
        <begin position="218"/>
        <end position="238"/>
    </location>
</feature>
<dbReference type="AlphaFoldDB" id="A0A0S4IMN4"/>
<keyword evidence="3" id="KW-1185">Reference proteome</keyword>
<name>A0A0S4IMN4_BODSA</name>
<accession>A0A0S4IMN4</accession>
<evidence type="ECO:0000313" key="3">
    <source>
        <dbReference type="Proteomes" id="UP000051952"/>
    </source>
</evidence>
<evidence type="ECO:0000256" key="1">
    <source>
        <dbReference type="SAM" id="MobiDB-lite"/>
    </source>
</evidence>
<dbReference type="Proteomes" id="UP000051952">
    <property type="component" value="Unassembled WGS sequence"/>
</dbReference>
<sequence length="368" mass="39567">MSMFGPEGGLVRQYSPAALAASRAAPPAAAPVKTTLRRIPLLPMQPTAPQQGYTLALTPQQQGLPHHRHLDVSTLVTGQLSLCDSQGSASWVATVVSDNIIGRSVVPRLTDSVVSQPVAVLVSPMATSSPTSSSPSSTLVASVTPIHFICRCNSSSSANGEAENAVTRSLQKYYVKQDTAALKDIEKNLADDSFEEEDPVLFYKTKVARKAANDAAEEETTLLRRSPAETVAAPPSKSSSFLKMIPALGQKREREESSNNDAGRSPVLTSAAAEKLAMPPPPPVAKVPDDLEPKTGVILRMHINKTMKFDELWKEVARSLDSFKALRNMSKDVQTEWARVCKASIQRILQQQGCHVADGAVTIPSQLH</sequence>
<dbReference type="VEuPathDB" id="TriTrypDB:BSAL_63105"/>
<organism evidence="2 3">
    <name type="scientific">Bodo saltans</name>
    <name type="common">Flagellated protozoan</name>
    <dbReference type="NCBI Taxonomy" id="75058"/>
    <lineage>
        <taxon>Eukaryota</taxon>
        <taxon>Discoba</taxon>
        <taxon>Euglenozoa</taxon>
        <taxon>Kinetoplastea</taxon>
        <taxon>Metakinetoplastina</taxon>
        <taxon>Eubodonida</taxon>
        <taxon>Bodonidae</taxon>
        <taxon>Bodo</taxon>
    </lineage>
</organism>
<dbReference type="EMBL" id="CYKH01000341">
    <property type="protein sequence ID" value="CUF50599.1"/>
    <property type="molecule type" value="Genomic_DNA"/>
</dbReference>
<proteinExistence type="predicted"/>
<evidence type="ECO:0000313" key="2">
    <source>
        <dbReference type="EMBL" id="CUF50599.1"/>
    </source>
</evidence>
<protein>
    <submittedName>
        <fullName evidence="2">Uncharacterized protein</fullName>
    </submittedName>
</protein>